<accession>A0A3N4HRA3</accession>
<keyword evidence="2" id="KW-1185">Reference proteome</keyword>
<sequence>MAMSDKRRTSAMETHGLFFMASWAYEMLSNQFQQTLRRIDCNLISFWTRTQQLGKGRKSENLLEVSVWPTAHTQAIVLDAPNEEAGCLATLALNAGAFYRLFQPLGCACFSFRILRDGILLSPIKPTRSADCWGTATDVPIENEDRWATDRRAVTSGRWPEYSRTESSADSVPATFLRAARGYVHKERHGKGGAGWRAVTSGSGLPLLPVRVVRSDEGPVCWIQDEGAVWKGTGYGEKEAGAA</sequence>
<dbReference type="EMBL" id="ML119774">
    <property type="protein sequence ID" value="RPA75018.1"/>
    <property type="molecule type" value="Genomic_DNA"/>
</dbReference>
<proteinExistence type="predicted"/>
<dbReference type="Proteomes" id="UP000275078">
    <property type="component" value="Unassembled WGS sequence"/>
</dbReference>
<gene>
    <name evidence="1" type="ORF">BJ508DRAFT_312378</name>
</gene>
<dbReference type="AlphaFoldDB" id="A0A3N4HRA3"/>
<evidence type="ECO:0000313" key="1">
    <source>
        <dbReference type="EMBL" id="RPA75018.1"/>
    </source>
</evidence>
<name>A0A3N4HRA3_ASCIM</name>
<evidence type="ECO:0000313" key="2">
    <source>
        <dbReference type="Proteomes" id="UP000275078"/>
    </source>
</evidence>
<organism evidence="1 2">
    <name type="scientific">Ascobolus immersus RN42</name>
    <dbReference type="NCBI Taxonomy" id="1160509"/>
    <lineage>
        <taxon>Eukaryota</taxon>
        <taxon>Fungi</taxon>
        <taxon>Dikarya</taxon>
        <taxon>Ascomycota</taxon>
        <taxon>Pezizomycotina</taxon>
        <taxon>Pezizomycetes</taxon>
        <taxon>Pezizales</taxon>
        <taxon>Ascobolaceae</taxon>
        <taxon>Ascobolus</taxon>
    </lineage>
</organism>
<reference evidence="1 2" key="1">
    <citation type="journal article" date="2018" name="Nat. Ecol. Evol.">
        <title>Pezizomycetes genomes reveal the molecular basis of ectomycorrhizal truffle lifestyle.</title>
        <authorList>
            <person name="Murat C."/>
            <person name="Payen T."/>
            <person name="Noel B."/>
            <person name="Kuo A."/>
            <person name="Morin E."/>
            <person name="Chen J."/>
            <person name="Kohler A."/>
            <person name="Krizsan K."/>
            <person name="Balestrini R."/>
            <person name="Da Silva C."/>
            <person name="Montanini B."/>
            <person name="Hainaut M."/>
            <person name="Levati E."/>
            <person name="Barry K.W."/>
            <person name="Belfiori B."/>
            <person name="Cichocki N."/>
            <person name="Clum A."/>
            <person name="Dockter R.B."/>
            <person name="Fauchery L."/>
            <person name="Guy J."/>
            <person name="Iotti M."/>
            <person name="Le Tacon F."/>
            <person name="Lindquist E.A."/>
            <person name="Lipzen A."/>
            <person name="Malagnac F."/>
            <person name="Mello A."/>
            <person name="Molinier V."/>
            <person name="Miyauchi S."/>
            <person name="Poulain J."/>
            <person name="Riccioni C."/>
            <person name="Rubini A."/>
            <person name="Sitrit Y."/>
            <person name="Splivallo R."/>
            <person name="Traeger S."/>
            <person name="Wang M."/>
            <person name="Zifcakova L."/>
            <person name="Wipf D."/>
            <person name="Zambonelli A."/>
            <person name="Paolocci F."/>
            <person name="Nowrousian M."/>
            <person name="Ottonello S."/>
            <person name="Baldrian P."/>
            <person name="Spatafora J.W."/>
            <person name="Henrissat B."/>
            <person name="Nagy L.G."/>
            <person name="Aury J.M."/>
            <person name="Wincker P."/>
            <person name="Grigoriev I.V."/>
            <person name="Bonfante P."/>
            <person name="Martin F.M."/>
        </authorList>
    </citation>
    <scope>NUCLEOTIDE SEQUENCE [LARGE SCALE GENOMIC DNA]</scope>
    <source>
        <strain evidence="1 2">RN42</strain>
    </source>
</reference>
<protein>
    <submittedName>
        <fullName evidence="1">Uncharacterized protein</fullName>
    </submittedName>
</protein>